<feature type="domain" description="Pirin C-terminal" evidence="5">
    <location>
        <begin position="178"/>
        <end position="298"/>
    </location>
</feature>
<evidence type="ECO:0000313" key="6">
    <source>
        <dbReference type="EMBL" id="BEQ13557.1"/>
    </source>
</evidence>
<sequence>MPITRKISKVLKDKPTLEGAGVHLNRVFGFSEVPLLDPFLLLDDFRSDTPEHYRKGFPWHPHRGIETITYVLEGDVEHGDSLGNQGVIGRGDVQWMTAGSGIIHQEMPQGDGQGRMYGFQLWANLPAAHKMIDPRYQGVLAGEIPEAELADGARAKVICGQVAGVSGPVRDIVTDPRYLDVSVPAHTETRLPTPPGHTVFAYVIAGEAYFCTEKDPFSYQVEGRNYFDMRRDPLLVNRELALFEDGEEIAVITEDQPVRFLLVSGRPLSEPVAWYGPIVMNTNQELRQAFEEYERGTFIKHKA</sequence>
<dbReference type="InterPro" id="IPR011051">
    <property type="entry name" value="RmlC_Cupin_sf"/>
</dbReference>
<feature type="binding site" evidence="2">
    <location>
        <position position="104"/>
    </location>
    <ligand>
        <name>Fe cation</name>
        <dbReference type="ChEBI" id="CHEBI:24875"/>
    </ligand>
</feature>
<dbReference type="PANTHER" id="PTHR13903:SF8">
    <property type="entry name" value="PIRIN"/>
    <property type="match status" value="1"/>
</dbReference>
<proteinExistence type="inferred from homology"/>
<gene>
    <name evidence="6" type="ORF">FAK_06230</name>
</gene>
<evidence type="ECO:0000313" key="7">
    <source>
        <dbReference type="Proteomes" id="UP001366166"/>
    </source>
</evidence>
<keyword evidence="7" id="KW-1185">Reference proteome</keyword>
<evidence type="ECO:0000259" key="4">
    <source>
        <dbReference type="Pfam" id="PF02678"/>
    </source>
</evidence>
<dbReference type="AlphaFoldDB" id="A0AAU9F0P0"/>
<dbReference type="CDD" id="cd02909">
    <property type="entry name" value="cupin_pirin_N"/>
    <property type="match status" value="1"/>
</dbReference>
<dbReference type="InterPro" id="IPR014710">
    <property type="entry name" value="RmlC-like_jellyroll"/>
</dbReference>
<evidence type="ECO:0000256" key="1">
    <source>
        <dbReference type="ARBA" id="ARBA00008416"/>
    </source>
</evidence>
<comment type="similarity">
    <text evidence="1 3">Belongs to the pirin family.</text>
</comment>
<feature type="binding site" evidence="2">
    <location>
        <position position="106"/>
    </location>
    <ligand>
        <name>Fe cation</name>
        <dbReference type="ChEBI" id="CHEBI:24875"/>
    </ligand>
</feature>
<dbReference type="Proteomes" id="UP001366166">
    <property type="component" value="Chromosome"/>
</dbReference>
<feature type="binding site" evidence="2">
    <location>
        <position position="60"/>
    </location>
    <ligand>
        <name>Fe cation</name>
        <dbReference type="ChEBI" id="CHEBI:24875"/>
    </ligand>
</feature>
<keyword evidence="2" id="KW-0408">Iron</keyword>
<dbReference type="CDD" id="cd02247">
    <property type="entry name" value="cupin_pirin_C"/>
    <property type="match status" value="1"/>
</dbReference>
<evidence type="ECO:0008006" key="8">
    <source>
        <dbReference type="Google" id="ProtNLM"/>
    </source>
</evidence>
<feature type="domain" description="Pirin N-terminal" evidence="4">
    <location>
        <begin position="22"/>
        <end position="122"/>
    </location>
</feature>
<dbReference type="EMBL" id="AP028679">
    <property type="protein sequence ID" value="BEQ13557.1"/>
    <property type="molecule type" value="Genomic_DNA"/>
</dbReference>
<organism evidence="6 7">
    <name type="scientific">Desulfoferula mesophila</name>
    <dbReference type="NCBI Taxonomy" id="3058419"/>
    <lineage>
        <taxon>Bacteria</taxon>
        <taxon>Pseudomonadati</taxon>
        <taxon>Thermodesulfobacteriota</taxon>
        <taxon>Desulfarculia</taxon>
        <taxon>Desulfarculales</taxon>
        <taxon>Desulfarculaceae</taxon>
        <taxon>Desulfoferula</taxon>
    </lineage>
</organism>
<dbReference type="RefSeq" id="WP_338605290.1">
    <property type="nucleotide sequence ID" value="NZ_AP028679.1"/>
</dbReference>
<evidence type="ECO:0000259" key="5">
    <source>
        <dbReference type="Pfam" id="PF05726"/>
    </source>
</evidence>
<dbReference type="InterPro" id="IPR012093">
    <property type="entry name" value="Pirin"/>
</dbReference>
<dbReference type="InterPro" id="IPR003829">
    <property type="entry name" value="Pirin_N_dom"/>
</dbReference>
<evidence type="ECO:0000256" key="2">
    <source>
        <dbReference type="PIRSR" id="PIRSR006232-1"/>
    </source>
</evidence>
<keyword evidence="2" id="KW-0479">Metal-binding</keyword>
<dbReference type="SUPFAM" id="SSF51182">
    <property type="entry name" value="RmlC-like cupins"/>
    <property type="match status" value="1"/>
</dbReference>
<comment type="cofactor">
    <cofactor evidence="2">
        <name>Fe cation</name>
        <dbReference type="ChEBI" id="CHEBI:24875"/>
    </cofactor>
    <text evidence="2">Binds 1 Fe cation per subunit.</text>
</comment>
<name>A0AAU9F0P0_9BACT</name>
<dbReference type="Pfam" id="PF05726">
    <property type="entry name" value="Pirin_C"/>
    <property type="match status" value="1"/>
</dbReference>
<dbReference type="KEGG" id="dmp:FAK_06230"/>
<dbReference type="PANTHER" id="PTHR13903">
    <property type="entry name" value="PIRIN-RELATED"/>
    <property type="match status" value="1"/>
</dbReference>
<dbReference type="InterPro" id="IPR008778">
    <property type="entry name" value="Pirin_C_dom"/>
</dbReference>
<reference evidence="7" key="1">
    <citation type="journal article" date="2023" name="Arch. Microbiol.">
        <title>Desulfoferula mesophilus gen. nov. sp. nov., a mesophilic sulfate-reducing bacterium isolated from a brackish lake sediment.</title>
        <authorList>
            <person name="Watanabe T."/>
            <person name="Yabe T."/>
            <person name="Tsuji J.M."/>
            <person name="Fukui M."/>
        </authorList>
    </citation>
    <scope>NUCLEOTIDE SEQUENCE [LARGE SCALE GENOMIC DNA]</scope>
    <source>
        <strain evidence="7">12FAK</strain>
    </source>
</reference>
<protein>
    <recommendedName>
        <fullName evidence="8">Pirin</fullName>
    </recommendedName>
</protein>
<dbReference type="Gene3D" id="2.60.120.10">
    <property type="entry name" value="Jelly Rolls"/>
    <property type="match status" value="2"/>
</dbReference>
<dbReference type="GO" id="GO:0046872">
    <property type="term" value="F:metal ion binding"/>
    <property type="evidence" value="ECO:0007669"/>
    <property type="project" value="UniProtKB-KW"/>
</dbReference>
<feature type="binding site" evidence="2">
    <location>
        <position position="62"/>
    </location>
    <ligand>
        <name>Fe cation</name>
        <dbReference type="ChEBI" id="CHEBI:24875"/>
    </ligand>
</feature>
<accession>A0AAU9F0P0</accession>
<dbReference type="Pfam" id="PF02678">
    <property type="entry name" value="Pirin"/>
    <property type="match status" value="1"/>
</dbReference>
<dbReference type="PIRSF" id="PIRSF006232">
    <property type="entry name" value="Pirin"/>
    <property type="match status" value="1"/>
</dbReference>
<evidence type="ECO:0000256" key="3">
    <source>
        <dbReference type="RuleBase" id="RU003457"/>
    </source>
</evidence>